<dbReference type="Gene3D" id="3.40.50.11900">
    <property type="match status" value="1"/>
</dbReference>
<proteinExistence type="inferred from homology"/>
<dbReference type="OrthoDB" id="5415004at2"/>
<dbReference type="InterPro" id="IPR010327">
    <property type="entry name" value="FldB/FldC_alpha/beta"/>
</dbReference>
<dbReference type="Gene3D" id="3.40.50.11890">
    <property type="match status" value="1"/>
</dbReference>
<dbReference type="EMBL" id="CP000859">
    <property type="protein sequence ID" value="ABW68573.1"/>
    <property type="molecule type" value="Genomic_DNA"/>
</dbReference>
<reference evidence="2 3" key="1">
    <citation type="submission" date="2007-10" db="EMBL/GenBank/DDBJ databases">
        <title>Complete sequence of Desulfococcus oleovorans Hxd3.</title>
        <authorList>
            <consortium name="US DOE Joint Genome Institute"/>
            <person name="Copeland A."/>
            <person name="Lucas S."/>
            <person name="Lapidus A."/>
            <person name="Barry K."/>
            <person name="Glavina del Rio T."/>
            <person name="Dalin E."/>
            <person name="Tice H."/>
            <person name="Pitluck S."/>
            <person name="Kiss H."/>
            <person name="Brettin T."/>
            <person name="Bruce D."/>
            <person name="Detter J.C."/>
            <person name="Han C."/>
            <person name="Schmutz J."/>
            <person name="Larimer F."/>
            <person name="Land M."/>
            <person name="Hauser L."/>
            <person name="Kyrpides N."/>
            <person name="Kim E."/>
            <person name="Wawrik B."/>
            <person name="Richardson P."/>
        </authorList>
    </citation>
    <scope>NUCLEOTIDE SEQUENCE [LARGE SCALE GENOMIC DNA]</scope>
    <source>
        <strain evidence="3">DSM 6200 / JCM 39069 / Hxd3</strain>
    </source>
</reference>
<protein>
    <submittedName>
        <fullName evidence="2">2-hydroxyglutaryl-CoA dehydratase D-component</fullName>
    </submittedName>
</protein>
<dbReference type="HOGENOM" id="CLU_586269_0_0_7"/>
<organism evidence="2 3">
    <name type="scientific">Desulfosudis oleivorans (strain DSM 6200 / JCM 39069 / Hxd3)</name>
    <name type="common">Desulfococcus oleovorans</name>
    <dbReference type="NCBI Taxonomy" id="96561"/>
    <lineage>
        <taxon>Bacteria</taxon>
        <taxon>Pseudomonadati</taxon>
        <taxon>Thermodesulfobacteriota</taxon>
        <taxon>Desulfobacteria</taxon>
        <taxon>Desulfobacterales</taxon>
        <taxon>Desulfosudaceae</taxon>
        <taxon>Desulfosudis</taxon>
    </lineage>
</organism>
<dbReference type="Proteomes" id="UP000008561">
    <property type="component" value="Chromosome"/>
</dbReference>
<sequence length="466" mass="52643">MRAELKEYNFDALLHRGVTAAAKAADGTPKERDLLMRYAPYFRGSLEKILNEGEPGAVFLKMMAKFFDNLLTAHKKGKKIAATTFCFSPAILYAVGAVPVTFEILSALAGMLWKRGAFDYLDFGCEVGLTETSCSSQRGSLGAYLAGLAEELDFLVCDTPGVCDTNANAFAFASSYLDKPCYQLNYPQRLNDNRTSHYHLDDYREMIKFLEGQTGNKMDYDRLKTVLLEVEKQDTIIADMEDMQMLVPCPVPPLYNMFIYAGRFICSGLPEFTRALEAMRDTVRQNAENGIAGLKSGIEKRRLYLCYIDHYTVDMNFWQWLDDQGISHLGSILSKTFMEGTAYSADLEGSAYKMDTSSEEAMLNSIAQLNARLPMVRSIRGPYDQPNMWLDETIAVARAYKADCIVYNGTPGCRNTWGMVKPFARDLEKLGYPTFIMYDDAFDDRVESWESTRARLEEFFTVRGLL</sequence>
<dbReference type="eggNOG" id="COG1775">
    <property type="taxonomic scope" value="Bacteria"/>
</dbReference>
<dbReference type="PANTHER" id="PTHR30548:SF2">
    <property type="entry name" value="2-HYDROXYACYL-COA DEHYDRATASE,D-COMPONENT"/>
    <property type="match status" value="1"/>
</dbReference>
<dbReference type="KEGG" id="dol:Dole_2770"/>
<name>A8ZXU6_DESOH</name>
<keyword evidence="3" id="KW-1185">Reference proteome</keyword>
<dbReference type="AlphaFoldDB" id="A8ZXU6"/>
<accession>A8ZXU6</accession>
<dbReference type="Pfam" id="PF06050">
    <property type="entry name" value="HGD-D"/>
    <property type="match status" value="1"/>
</dbReference>
<evidence type="ECO:0000313" key="2">
    <source>
        <dbReference type="EMBL" id="ABW68573.1"/>
    </source>
</evidence>
<gene>
    <name evidence="2" type="ordered locus">Dole_2770</name>
</gene>
<dbReference type="STRING" id="96561.Dole_2770"/>
<dbReference type="PANTHER" id="PTHR30548">
    <property type="entry name" value="2-HYDROXYGLUTARYL-COA DEHYDRATASE, D-COMPONENT-RELATED"/>
    <property type="match status" value="1"/>
</dbReference>
<evidence type="ECO:0000256" key="1">
    <source>
        <dbReference type="ARBA" id="ARBA00005806"/>
    </source>
</evidence>
<evidence type="ECO:0000313" key="3">
    <source>
        <dbReference type="Proteomes" id="UP000008561"/>
    </source>
</evidence>
<dbReference type="RefSeq" id="WP_012176184.1">
    <property type="nucleotide sequence ID" value="NC_009943.1"/>
</dbReference>
<comment type="similarity">
    <text evidence="1">Belongs to the FldB/FldC dehydratase alpha/beta subunit family.</text>
</comment>